<dbReference type="InterPro" id="IPR002110">
    <property type="entry name" value="Ankyrin_rpt"/>
</dbReference>
<evidence type="ECO:0000256" key="6">
    <source>
        <dbReference type="PROSITE-ProRule" id="PRU00023"/>
    </source>
</evidence>
<organism evidence="10 11">
    <name type="scientific">Tilletiopsis washingtonensis</name>
    <dbReference type="NCBI Taxonomy" id="58919"/>
    <lineage>
        <taxon>Eukaryota</taxon>
        <taxon>Fungi</taxon>
        <taxon>Dikarya</taxon>
        <taxon>Basidiomycota</taxon>
        <taxon>Ustilaginomycotina</taxon>
        <taxon>Exobasidiomycetes</taxon>
        <taxon>Entylomatales</taxon>
        <taxon>Entylomatales incertae sedis</taxon>
        <taxon>Tilletiopsis</taxon>
    </lineage>
</organism>
<feature type="domain" description="PH" evidence="9">
    <location>
        <begin position="386"/>
        <end position="485"/>
    </location>
</feature>
<feature type="repeat" description="ANK" evidence="6">
    <location>
        <begin position="216"/>
        <end position="238"/>
    </location>
</feature>
<dbReference type="GO" id="GO:0030011">
    <property type="term" value="P:maintenance of cell polarity"/>
    <property type="evidence" value="ECO:0007669"/>
    <property type="project" value="TreeGrafter"/>
</dbReference>
<evidence type="ECO:0000313" key="11">
    <source>
        <dbReference type="Proteomes" id="UP000245946"/>
    </source>
</evidence>
<feature type="compositionally biased region" description="Low complexity" evidence="8">
    <location>
        <begin position="52"/>
        <end position="68"/>
    </location>
</feature>
<evidence type="ECO:0000256" key="3">
    <source>
        <dbReference type="ARBA" id="ARBA00022553"/>
    </source>
</evidence>
<dbReference type="InterPro" id="IPR037239">
    <property type="entry name" value="OSBP_sf"/>
</dbReference>
<evidence type="ECO:0000256" key="4">
    <source>
        <dbReference type="ARBA" id="ARBA00023055"/>
    </source>
</evidence>
<dbReference type="InterPro" id="IPR011993">
    <property type="entry name" value="PH-like_dom_sf"/>
</dbReference>
<dbReference type="PROSITE" id="PS01013">
    <property type="entry name" value="OSBP"/>
    <property type="match status" value="1"/>
</dbReference>
<keyword evidence="2" id="KW-0813">Transport</keyword>
<dbReference type="OrthoDB" id="1854502at2759"/>
<dbReference type="PANTHER" id="PTHR10972">
    <property type="entry name" value="OXYSTEROL-BINDING PROTEIN-RELATED"/>
    <property type="match status" value="1"/>
</dbReference>
<dbReference type="Pfam" id="PF00169">
    <property type="entry name" value="PH"/>
    <property type="match status" value="1"/>
</dbReference>
<dbReference type="Gene3D" id="2.30.29.30">
    <property type="entry name" value="Pleckstrin-homology domain (PH domain)/Phosphotyrosine-binding domain (PTB)"/>
    <property type="match status" value="1"/>
</dbReference>
<dbReference type="RefSeq" id="XP_025597742.1">
    <property type="nucleotide sequence ID" value="XM_025745717.1"/>
</dbReference>
<reference evidence="10 11" key="1">
    <citation type="journal article" date="2018" name="Mol. Biol. Evol.">
        <title>Broad Genomic Sampling Reveals a Smut Pathogenic Ancestry of the Fungal Clade Ustilaginomycotina.</title>
        <authorList>
            <person name="Kijpornyongpan T."/>
            <person name="Mondo S.J."/>
            <person name="Barry K."/>
            <person name="Sandor L."/>
            <person name="Lee J."/>
            <person name="Lipzen A."/>
            <person name="Pangilinan J."/>
            <person name="LaButti K."/>
            <person name="Hainaut M."/>
            <person name="Henrissat B."/>
            <person name="Grigoriev I.V."/>
            <person name="Spatafora J.W."/>
            <person name="Aime M.C."/>
        </authorList>
    </citation>
    <scope>NUCLEOTIDE SEQUENCE [LARGE SCALE GENOMIC DNA]</scope>
    <source>
        <strain evidence="10 11">MCA 4186</strain>
    </source>
</reference>
<feature type="region of interest" description="Disordered" evidence="8">
    <location>
        <begin position="574"/>
        <end position="627"/>
    </location>
</feature>
<feature type="compositionally biased region" description="Low complexity" evidence="8">
    <location>
        <begin position="79"/>
        <end position="104"/>
    </location>
</feature>
<keyword evidence="4" id="KW-0445">Lipid transport</keyword>
<dbReference type="PROSITE" id="PS50297">
    <property type="entry name" value="ANK_REP_REGION"/>
    <property type="match status" value="2"/>
</dbReference>
<dbReference type="Gene3D" id="1.25.40.20">
    <property type="entry name" value="Ankyrin repeat-containing domain"/>
    <property type="match status" value="2"/>
</dbReference>
<dbReference type="EMBL" id="KZ819295">
    <property type="protein sequence ID" value="PWN97463.1"/>
    <property type="molecule type" value="Genomic_DNA"/>
</dbReference>
<dbReference type="PROSITE" id="PS50088">
    <property type="entry name" value="ANK_REPEAT"/>
    <property type="match status" value="2"/>
</dbReference>
<dbReference type="PROSITE" id="PS50003">
    <property type="entry name" value="PH_DOMAIN"/>
    <property type="match status" value="1"/>
</dbReference>
<accession>A0A316ZB88</accession>
<dbReference type="GO" id="GO:0097038">
    <property type="term" value="C:perinuclear endoplasmic reticulum"/>
    <property type="evidence" value="ECO:0007669"/>
    <property type="project" value="TreeGrafter"/>
</dbReference>
<feature type="compositionally biased region" description="Acidic residues" evidence="8">
    <location>
        <begin position="610"/>
        <end position="619"/>
    </location>
</feature>
<dbReference type="InterPro" id="IPR018494">
    <property type="entry name" value="Oxysterol-bd_CS"/>
</dbReference>
<dbReference type="Gene3D" id="2.40.160.120">
    <property type="match status" value="1"/>
</dbReference>
<dbReference type="FunFam" id="2.40.160.120:FF:000001">
    <property type="entry name" value="Oxysterol-binding protein"/>
    <property type="match status" value="1"/>
</dbReference>
<feature type="region of interest" description="Disordered" evidence="8">
    <location>
        <begin position="501"/>
        <end position="552"/>
    </location>
</feature>
<feature type="compositionally biased region" description="Polar residues" evidence="8">
    <location>
        <begin position="1"/>
        <end position="12"/>
    </location>
</feature>
<evidence type="ECO:0000256" key="8">
    <source>
        <dbReference type="SAM" id="MobiDB-lite"/>
    </source>
</evidence>
<keyword evidence="6" id="KW-0040">ANK repeat</keyword>
<evidence type="ECO:0000256" key="7">
    <source>
        <dbReference type="RuleBase" id="RU003844"/>
    </source>
</evidence>
<proteinExistence type="inferred from homology"/>
<dbReference type="InterPro" id="IPR000648">
    <property type="entry name" value="Oxysterol-bd"/>
</dbReference>
<sequence length="1358" mass="147667">MPSLRSMASSGSLKLKQAATDVRHRTSSISSLHNPFASSDAPPVPPLPPSMTPSTSASTLRTRSTSAPQNGSTPNLAMTASDAPAPAAASSSRISRVSSTTRSPSTPPQHRIDDPTHASFSHAVDPHATVRPTRRTSARAVSEVNETVYSFRLLEALRKGDRSELHPFLTKSAARTGPTKELTSPLHLAVRCAEYPTIEYCLEYKSASLNAADTLNGNTPLHLASSLGRADVVRLFLQQEDVDDTVRNSEGKEAIDVAKTMEVAQIFQVSRAELNLQYLEALERWEKGLAGSEAVEQFLNRPRVRAIDLNAQTRGSGTTILHEAVRRKDARVVEISVRKGADVFCRNRKGRRALESTKDEKIKALLQQLSNADAARAVQSTAAGLPPIFRGYLAKWTNIAGGYKTRWFVLENGILSYYHTQEEEGKQSRGSTNLRFAKIHADGNDKHRFEVISDASKGSASKLYLRGSHPVERARWVQVLQQTVDFFDIDRAPSRAESIVSTRAPSRGSLLDATSTSHVPAGTQAVGAPSSIPSRTGTPFRGMAGLGATPSIPETSAAPTLVAPVPTRASALLDSGSQRASSMNSESRPFPLGRTPSFGSQNSRLPSDDGVFEDDESGDAAENPRGLPYQTEVTTIANSLRTQVDMAQQLAQSLTSGADAASASPKLPSTANVAGNRASISSVRLNYQSGPEGVRDALNDALSNSATLLARYQEIVSQREAYLLRRYEQEIQAKHLWEENMKVLGAQHAEMEAQLRQAAEENARKRRALKEVRDTIASSPSGTLASPHAGRDAASPLPSGFFSPGDSIAARRASGQTGAAQPHFDEALPSAIGGIQGTVAAIAGAELLASEQDNADDMDDEFFDAIDNNNLPGLKVEAPLAEEKKIGEKPAWPQDFDKERIDEESYEPYKRMRTKLPIGADERPSVSLWAVLKNNIGKDLTKISFPVAFNEPTSMLQRMAEDLEFPECLEAAATSPDSMKRIAFVAAFAASNYSSTIGRIAKPFNPILGETYEYCSLGKQPYRYVSEQVSHHPPKSACLAQAPLWEYMGSVDAKSKFTGRSFEIQPTGIAHVNLKVPRDFVKNAKKELQPAAGVKSDRVLEHYSWSKVTTVVSGFLTGSVSIDHVGTLAVQNHATKERCELTFRPRGWRGANACEIKGSVFDAKGNVTWDIAGRWSSQLVARRRGAGHGDLNPDEDVSASTAEYILLWRNNPKPPAAFNLTKFAATLNSLPTGLELWLPPTDCRLRPDLSAFESGRFSEADVLKGQLEEVQRATRRKREAGELPAHKARWFREVTDPDTNEPMWEALRVPDAATGEAEPEYWATRAQVGKEHKAGNTKVEWPGTSHIFGGLESSRARP</sequence>
<comment type="similarity">
    <text evidence="1 7">Belongs to the OSBP family.</text>
</comment>
<dbReference type="STRING" id="58919.A0A316ZB88"/>
<dbReference type="SUPFAM" id="SSF50729">
    <property type="entry name" value="PH domain-like"/>
    <property type="match status" value="1"/>
</dbReference>
<dbReference type="SUPFAM" id="SSF144000">
    <property type="entry name" value="Oxysterol-binding protein-like"/>
    <property type="match status" value="1"/>
</dbReference>
<dbReference type="Proteomes" id="UP000245946">
    <property type="component" value="Unassembled WGS sequence"/>
</dbReference>
<dbReference type="Pfam" id="PF12796">
    <property type="entry name" value="Ank_2"/>
    <property type="match status" value="1"/>
</dbReference>
<name>A0A316ZB88_9BASI</name>
<dbReference type="PANTHER" id="PTHR10972:SF205">
    <property type="entry name" value="OXYSTEROL-BINDING PROTEIN 1"/>
    <property type="match status" value="1"/>
</dbReference>
<dbReference type="GO" id="GO:0006887">
    <property type="term" value="P:exocytosis"/>
    <property type="evidence" value="ECO:0007669"/>
    <property type="project" value="TreeGrafter"/>
</dbReference>
<dbReference type="GO" id="GO:0034727">
    <property type="term" value="P:piecemeal microautophagy of the nucleus"/>
    <property type="evidence" value="ECO:0007669"/>
    <property type="project" value="TreeGrafter"/>
</dbReference>
<evidence type="ECO:0000313" key="10">
    <source>
        <dbReference type="EMBL" id="PWN97463.1"/>
    </source>
</evidence>
<dbReference type="InterPro" id="IPR036770">
    <property type="entry name" value="Ankyrin_rpt-contain_sf"/>
</dbReference>
<protein>
    <recommendedName>
        <fullName evidence="9">PH domain-containing protein</fullName>
    </recommendedName>
</protein>
<feature type="region of interest" description="Disordered" evidence="8">
    <location>
        <begin position="1333"/>
        <end position="1358"/>
    </location>
</feature>
<evidence type="ECO:0000256" key="2">
    <source>
        <dbReference type="ARBA" id="ARBA00022448"/>
    </source>
</evidence>
<dbReference type="SMART" id="SM00248">
    <property type="entry name" value="ANK"/>
    <property type="match status" value="3"/>
</dbReference>
<keyword evidence="5" id="KW-0446">Lipid-binding</keyword>
<feature type="repeat" description="ANK" evidence="6">
    <location>
        <begin position="316"/>
        <end position="348"/>
    </location>
</feature>
<dbReference type="GO" id="GO:0032934">
    <property type="term" value="F:sterol binding"/>
    <property type="evidence" value="ECO:0007669"/>
    <property type="project" value="TreeGrafter"/>
</dbReference>
<dbReference type="FunFam" id="3.30.70.3490:FF:000033">
    <property type="match status" value="1"/>
</dbReference>
<dbReference type="GO" id="GO:0005829">
    <property type="term" value="C:cytosol"/>
    <property type="evidence" value="ECO:0007669"/>
    <property type="project" value="TreeGrafter"/>
</dbReference>
<gene>
    <name evidence="10" type="ORF">FA09DRAFT_56043</name>
</gene>
<keyword evidence="3" id="KW-0597">Phosphoprotein</keyword>
<dbReference type="Pfam" id="PF01237">
    <property type="entry name" value="Oxysterol_BP"/>
    <property type="match status" value="1"/>
</dbReference>
<feature type="compositionally biased region" description="Pro residues" evidence="8">
    <location>
        <begin position="42"/>
        <end position="51"/>
    </location>
</feature>
<keyword evidence="11" id="KW-1185">Reference proteome</keyword>
<dbReference type="InterPro" id="IPR001849">
    <property type="entry name" value="PH_domain"/>
</dbReference>
<dbReference type="GO" id="GO:0006897">
    <property type="term" value="P:endocytosis"/>
    <property type="evidence" value="ECO:0007669"/>
    <property type="project" value="TreeGrafter"/>
</dbReference>
<dbReference type="GO" id="GO:0005886">
    <property type="term" value="C:plasma membrane"/>
    <property type="evidence" value="ECO:0007669"/>
    <property type="project" value="TreeGrafter"/>
</dbReference>
<dbReference type="SUPFAM" id="SSF48403">
    <property type="entry name" value="Ankyrin repeat"/>
    <property type="match status" value="1"/>
</dbReference>
<dbReference type="GO" id="GO:0120009">
    <property type="term" value="P:intermembrane lipid transfer"/>
    <property type="evidence" value="ECO:0007669"/>
    <property type="project" value="UniProtKB-ARBA"/>
</dbReference>
<evidence type="ECO:0000259" key="9">
    <source>
        <dbReference type="PROSITE" id="PS50003"/>
    </source>
</evidence>
<dbReference type="GeneID" id="37273261"/>
<feature type="compositionally biased region" description="Polar residues" evidence="8">
    <location>
        <begin position="69"/>
        <end position="78"/>
    </location>
</feature>
<evidence type="ECO:0000256" key="5">
    <source>
        <dbReference type="ARBA" id="ARBA00023121"/>
    </source>
</evidence>
<feature type="region of interest" description="Disordered" evidence="8">
    <location>
        <begin position="1"/>
        <end position="139"/>
    </location>
</feature>
<feature type="compositionally biased region" description="Polar residues" evidence="8">
    <location>
        <begin position="575"/>
        <end position="587"/>
    </location>
</feature>
<dbReference type="GO" id="GO:0005635">
    <property type="term" value="C:nuclear envelope"/>
    <property type="evidence" value="ECO:0007669"/>
    <property type="project" value="TreeGrafter"/>
</dbReference>
<feature type="region of interest" description="Disordered" evidence="8">
    <location>
        <begin position="773"/>
        <end position="821"/>
    </location>
</feature>
<evidence type="ECO:0000256" key="1">
    <source>
        <dbReference type="ARBA" id="ARBA00008842"/>
    </source>
</evidence>
<dbReference type="SMART" id="SM00233">
    <property type="entry name" value="PH"/>
    <property type="match status" value="1"/>
</dbReference>